<dbReference type="Proteomes" id="UP001428341">
    <property type="component" value="Unassembled WGS sequence"/>
</dbReference>
<feature type="compositionally biased region" description="Polar residues" evidence="1">
    <location>
        <begin position="42"/>
        <end position="51"/>
    </location>
</feature>
<comment type="caution">
    <text evidence="2">The sequence shown here is derived from an EMBL/GenBank/DDBJ whole genome shotgun (WGS) entry which is preliminary data.</text>
</comment>
<keyword evidence="3" id="KW-1185">Reference proteome</keyword>
<feature type="region of interest" description="Disordered" evidence="1">
    <location>
        <begin position="1"/>
        <end position="51"/>
    </location>
</feature>
<accession>A0AAP0QAR6</accession>
<protein>
    <submittedName>
        <fullName evidence="2">Uncharacterized protein</fullName>
    </submittedName>
</protein>
<gene>
    <name evidence="2" type="ORF">WN944_024550</name>
</gene>
<reference evidence="2 3" key="1">
    <citation type="submission" date="2024-05" db="EMBL/GenBank/DDBJ databases">
        <title>Haplotype-resolved chromosome-level genome assembly of Huyou (Citrus changshanensis).</title>
        <authorList>
            <person name="Miao C."/>
            <person name="Chen W."/>
            <person name="Wu Y."/>
            <person name="Wang L."/>
            <person name="Zhao S."/>
            <person name="Grierson D."/>
            <person name="Xu C."/>
            <person name="Chen K."/>
        </authorList>
    </citation>
    <scope>NUCLEOTIDE SEQUENCE [LARGE SCALE GENOMIC DNA]</scope>
    <source>
        <strain evidence="2">01-14</strain>
        <tissue evidence="2">Leaf</tissue>
    </source>
</reference>
<evidence type="ECO:0000313" key="2">
    <source>
        <dbReference type="EMBL" id="KAK9181413.1"/>
    </source>
</evidence>
<proteinExistence type="predicted"/>
<dbReference type="AlphaFoldDB" id="A0AAP0QAR6"/>
<name>A0AAP0QAR6_9ROSI</name>
<evidence type="ECO:0000256" key="1">
    <source>
        <dbReference type="SAM" id="MobiDB-lite"/>
    </source>
</evidence>
<evidence type="ECO:0000313" key="3">
    <source>
        <dbReference type="Proteomes" id="UP001428341"/>
    </source>
</evidence>
<sequence length="51" mass="5720">MDLQIRSGRRPAKQMAGNDGDEVTNQKKKKKKRLGENKKRSSFGNEANGCN</sequence>
<dbReference type="EMBL" id="JBCGBO010000024">
    <property type="protein sequence ID" value="KAK9181413.1"/>
    <property type="molecule type" value="Genomic_DNA"/>
</dbReference>
<organism evidence="2 3">
    <name type="scientific">Citrus x changshan-huyou</name>
    <dbReference type="NCBI Taxonomy" id="2935761"/>
    <lineage>
        <taxon>Eukaryota</taxon>
        <taxon>Viridiplantae</taxon>
        <taxon>Streptophyta</taxon>
        <taxon>Embryophyta</taxon>
        <taxon>Tracheophyta</taxon>
        <taxon>Spermatophyta</taxon>
        <taxon>Magnoliopsida</taxon>
        <taxon>eudicotyledons</taxon>
        <taxon>Gunneridae</taxon>
        <taxon>Pentapetalae</taxon>
        <taxon>rosids</taxon>
        <taxon>malvids</taxon>
        <taxon>Sapindales</taxon>
        <taxon>Rutaceae</taxon>
        <taxon>Aurantioideae</taxon>
        <taxon>Citrus</taxon>
    </lineage>
</organism>